<evidence type="ECO:0000313" key="3">
    <source>
        <dbReference type="Proteomes" id="UP001311915"/>
    </source>
</evidence>
<keyword evidence="3" id="KW-1185">Reference proteome</keyword>
<dbReference type="InterPro" id="IPR006527">
    <property type="entry name" value="F-box-assoc_dom_typ1"/>
</dbReference>
<dbReference type="SUPFAM" id="SSF81383">
    <property type="entry name" value="F-box domain"/>
    <property type="match status" value="1"/>
</dbReference>
<dbReference type="AlphaFoldDB" id="A0AAV9LPF9"/>
<dbReference type="Proteomes" id="UP001311915">
    <property type="component" value="Unassembled WGS sequence"/>
</dbReference>
<accession>A0AAV9LPF9</accession>
<name>A0AAV9LPF9_9SOLN</name>
<dbReference type="PANTHER" id="PTHR31672:SF13">
    <property type="entry name" value="F-BOX PROTEIN CPR30-LIKE"/>
    <property type="match status" value="1"/>
</dbReference>
<dbReference type="PANTHER" id="PTHR31672">
    <property type="entry name" value="BNACNNG10540D PROTEIN"/>
    <property type="match status" value="1"/>
</dbReference>
<proteinExistence type="predicted"/>
<organism evidence="2 3">
    <name type="scientific">Solanum pinnatisectum</name>
    <name type="common">tansyleaf nightshade</name>
    <dbReference type="NCBI Taxonomy" id="50273"/>
    <lineage>
        <taxon>Eukaryota</taxon>
        <taxon>Viridiplantae</taxon>
        <taxon>Streptophyta</taxon>
        <taxon>Embryophyta</taxon>
        <taxon>Tracheophyta</taxon>
        <taxon>Spermatophyta</taxon>
        <taxon>Magnoliopsida</taxon>
        <taxon>eudicotyledons</taxon>
        <taxon>Gunneridae</taxon>
        <taxon>Pentapetalae</taxon>
        <taxon>asterids</taxon>
        <taxon>lamiids</taxon>
        <taxon>Solanales</taxon>
        <taxon>Solanaceae</taxon>
        <taxon>Solanoideae</taxon>
        <taxon>Solaneae</taxon>
        <taxon>Solanum</taxon>
    </lineage>
</organism>
<sequence length="371" mass="43420">MDSLFVPISKYPRSTQNNIPHDIIIDILTQLPVKSLIRFKSVCKLWYSLIKDDKFIKQHYDTHKNYCQKNYFAVCRRQKMKNQFDYYHYTMELDSTSIASLVESPVPIDQSPIAFRKIQCFSCNGILLIAYNNDIIIMWNPATRESRRIPPSKTGGLYNFCYFPSIECYSSVNIEGYKIFRLGPGVINSDSNDMDIDIFSTKSNTWKTVGLFPPNYYFEDSRIYMSDGIVYIMAERKESENCTILRFCLEREEFQEELLIPNTISPRGVNVVGEKLCLIGSLEDNYKIRVYCLYMKKTNSWNEILTIQLPFKTCLKPLSFIKDGGIMFQNYMSKYVFKAYNSTTHNCTILQFIVNIMLFLCITKCFPSHMY</sequence>
<dbReference type="Gene3D" id="1.20.1280.50">
    <property type="match status" value="1"/>
</dbReference>
<gene>
    <name evidence="2" type="ORF">R3W88_032533</name>
</gene>
<dbReference type="PROSITE" id="PS50181">
    <property type="entry name" value="FBOX"/>
    <property type="match status" value="1"/>
</dbReference>
<dbReference type="InterPro" id="IPR050796">
    <property type="entry name" value="SCF_F-box_component"/>
</dbReference>
<feature type="domain" description="F-box" evidence="1">
    <location>
        <begin position="13"/>
        <end position="59"/>
    </location>
</feature>
<reference evidence="2 3" key="1">
    <citation type="submission" date="2023-10" db="EMBL/GenBank/DDBJ databases">
        <title>Genome-Wide Identification Analysis in wild type Solanum Pinnatisectum Reveals Some Genes Defensing Phytophthora Infestans.</title>
        <authorList>
            <person name="Sun C."/>
        </authorList>
    </citation>
    <scope>NUCLEOTIDE SEQUENCE [LARGE SCALE GENOMIC DNA]</scope>
    <source>
        <strain evidence="2">LQN</strain>
        <tissue evidence="2">Leaf</tissue>
    </source>
</reference>
<dbReference type="InterPro" id="IPR017451">
    <property type="entry name" value="F-box-assoc_interact_dom"/>
</dbReference>
<protein>
    <recommendedName>
        <fullName evidence="1">F-box domain-containing protein</fullName>
    </recommendedName>
</protein>
<dbReference type="NCBIfam" id="TIGR01640">
    <property type="entry name" value="F_box_assoc_1"/>
    <property type="match status" value="1"/>
</dbReference>
<dbReference type="Pfam" id="PF07734">
    <property type="entry name" value="FBA_1"/>
    <property type="match status" value="1"/>
</dbReference>
<dbReference type="InterPro" id="IPR001810">
    <property type="entry name" value="F-box_dom"/>
</dbReference>
<dbReference type="EMBL" id="JAWPEI010000005">
    <property type="protein sequence ID" value="KAK4727616.1"/>
    <property type="molecule type" value="Genomic_DNA"/>
</dbReference>
<comment type="caution">
    <text evidence="2">The sequence shown here is derived from an EMBL/GenBank/DDBJ whole genome shotgun (WGS) entry which is preliminary data.</text>
</comment>
<dbReference type="Pfam" id="PF00646">
    <property type="entry name" value="F-box"/>
    <property type="match status" value="1"/>
</dbReference>
<dbReference type="SUPFAM" id="SSF50965">
    <property type="entry name" value="Galactose oxidase, central domain"/>
    <property type="match status" value="1"/>
</dbReference>
<evidence type="ECO:0000259" key="1">
    <source>
        <dbReference type="PROSITE" id="PS50181"/>
    </source>
</evidence>
<dbReference type="SMART" id="SM00256">
    <property type="entry name" value="FBOX"/>
    <property type="match status" value="1"/>
</dbReference>
<dbReference type="InterPro" id="IPR011043">
    <property type="entry name" value="Gal_Oxase/kelch_b-propeller"/>
</dbReference>
<evidence type="ECO:0000313" key="2">
    <source>
        <dbReference type="EMBL" id="KAK4727616.1"/>
    </source>
</evidence>
<dbReference type="CDD" id="cd22157">
    <property type="entry name" value="F-box_AtFBW1-like"/>
    <property type="match status" value="1"/>
</dbReference>
<dbReference type="InterPro" id="IPR036047">
    <property type="entry name" value="F-box-like_dom_sf"/>
</dbReference>